<dbReference type="RefSeq" id="WP_382353180.1">
    <property type="nucleotide sequence ID" value="NZ_JBHSMC010000020.1"/>
</dbReference>
<dbReference type="Pfam" id="PF13304">
    <property type="entry name" value="AAA_21"/>
    <property type="match status" value="1"/>
</dbReference>
<dbReference type="Gene3D" id="3.40.50.300">
    <property type="entry name" value="P-loop containing nucleotide triphosphate hydrolases"/>
    <property type="match status" value="1"/>
</dbReference>
<name>A0ABW0LJ82_9BACI</name>
<evidence type="ECO:0000259" key="1">
    <source>
        <dbReference type="Pfam" id="PF13304"/>
    </source>
</evidence>
<dbReference type="InterPro" id="IPR003959">
    <property type="entry name" value="ATPase_AAA_core"/>
</dbReference>
<dbReference type="SUPFAM" id="SSF52540">
    <property type="entry name" value="P-loop containing nucleoside triphosphate hydrolases"/>
    <property type="match status" value="1"/>
</dbReference>
<dbReference type="PANTHER" id="PTHR43581:SF4">
    <property type="entry name" value="ATP_GTP PHOSPHATASE"/>
    <property type="match status" value="1"/>
</dbReference>
<organism evidence="2 3">
    <name type="scientific">Lederbergia graminis</name>
    <dbReference type="NCBI Taxonomy" id="735518"/>
    <lineage>
        <taxon>Bacteria</taxon>
        <taxon>Bacillati</taxon>
        <taxon>Bacillota</taxon>
        <taxon>Bacilli</taxon>
        <taxon>Bacillales</taxon>
        <taxon>Bacillaceae</taxon>
        <taxon>Lederbergia</taxon>
    </lineage>
</organism>
<protein>
    <submittedName>
        <fullName evidence="2">AAA family ATPase</fullName>
    </submittedName>
</protein>
<proteinExistence type="predicted"/>
<dbReference type="Proteomes" id="UP001596147">
    <property type="component" value="Unassembled WGS sequence"/>
</dbReference>
<gene>
    <name evidence="2" type="ORF">ACFPM4_14625</name>
</gene>
<sequence>MKFLVHPVGFIVPSKPVSQLYLVEDNWNDWFTYKTMYTLYYVDEDSEKHLIGSVKIGQLDMDKEMMRPDIPSDFEKLSDDYFSLGQDVSYYSNLHSLGDDTRHNILDALNDIALKPTVYEKARYYDVTVNSLMRNVRHTSVTGQYRRLANGNAKLTNYKFTYTGPNIRGVERVNLSFEVNPRSNPPTNIHVLIGRNAVGKTHMINNMINSLIDQNSSEDKAGFFSTVSDEISKEDLFANVVSVSFSAFDQTEPLPERRGNSDGIPYSYVGLKKIKKKNQKELPPKSPENLKQEFASSLHAIKSSSKTTRWLRAIEMLTADPIFKEADVASILRPLENDNIIDESKDKQTTDVFDRESDDDILLKQRAQHFFHRLSSGHKIVLLTLTRLVETVEERTLVLLDEPEAHLHPPLLSAFTRALSDLLISRNAVAIIATHSPVILQEVPRSCVWKLRRSGTTLQYSRTEIETFGENIGALTREIFELEVTYSGFYKMLKDAVDKIGDYNRILEHFNNELGREARGIVRALLASKNREDE</sequence>
<dbReference type="PANTHER" id="PTHR43581">
    <property type="entry name" value="ATP/GTP PHOSPHATASE"/>
    <property type="match status" value="1"/>
</dbReference>
<reference evidence="3" key="1">
    <citation type="journal article" date="2019" name="Int. J. Syst. Evol. Microbiol.">
        <title>The Global Catalogue of Microorganisms (GCM) 10K type strain sequencing project: providing services to taxonomists for standard genome sequencing and annotation.</title>
        <authorList>
            <consortium name="The Broad Institute Genomics Platform"/>
            <consortium name="The Broad Institute Genome Sequencing Center for Infectious Disease"/>
            <person name="Wu L."/>
            <person name="Ma J."/>
        </authorList>
    </citation>
    <scope>NUCLEOTIDE SEQUENCE [LARGE SCALE GENOMIC DNA]</scope>
    <source>
        <strain evidence="3">CGMCC 1.12237</strain>
    </source>
</reference>
<accession>A0ABW0LJ82</accession>
<evidence type="ECO:0000313" key="2">
    <source>
        <dbReference type="EMBL" id="MFC5465964.1"/>
    </source>
</evidence>
<keyword evidence="3" id="KW-1185">Reference proteome</keyword>
<comment type="caution">
    <text evidence="2">The sequence shown here is derived from an EMBL/GenBank/DDBJ whole genome shotgun (WGS) entry which is preliminary data.</text>
</comment>
<evidence type="ECO:0000313" key="3">
    <source>
        <dbReference type="Proteomes" id="UP001596147"/>
    </source>
</evidence>
<dbReference type="InterPro" id="IPR027417">
    <property type="entry name" value="P-loop_NTPase"/>
</dbReference>
<dbReference type="InterPro" id="IPR051396">
    <property type="entry name" value="Bact_Antivir_Def_Nuclease"/>
</dbReference>
<feature type="domain" description="ATPase AAA-type core" evidence="1">
    <location>
        <begin position="189"/>
        <end position="440"/>
    </location>
</feature>
<dbReference type="EMBL" id="JBHSMC010000020">
    <property type="protein sequence ID" value="MFC5465964.1"/>
    <property type="molecule type" value="Genomic_DNA"/>
</dbReference>